<evidence type="ECO:0000256" key="2">
    <source>
        <dbReference type="SAM" id="Phobius"/>
    </source>
</evidence>
<organism evidence="3 4">
    <name type="scientific">Panicum miliaceum</name>
    <name type="common">Proso millet</name>
    <name type="synonym">Broomcorn millet</name>
    <dbReference type="NCBI Taxonomy" id="4540"/>
    <lineage>
        <taxon>Eukaryota</taxon>
        <taxon>Viridiplantae</taxon>
        <taxon>Streptophyta</taxon>
        <taxon>Embryophyta</taxon>
        <taxon>Tracheophyta</taxon>
        <taxon>Spermatophyta</taxon>
        <taxon>Magnoliopsida</taxon>
        <taxon>Liliopsida</taxon>
        <taxon>Poales</taxon>
        <taxon>Poaceae</taxon>
        <taxon>PACMAD clade</taxon>
        <taxon>Panicoideae</taxon>
        <taxon>Panicodae</taxon>
        <taxon>Paniceae</taxon>
        <taxon>Panicinae</taxon>
        <taxon>Panicum</taxon>
        <taxon>Panicum sect. Panicum</taxon>
    </lineage>
</organism>
<feature type="region of interest" description="Disordered" evidence="1">
    <location>
        <begin position="163"/>
        <end position="188"/>
    </location>
</feature>
<protein>
    <recommendedName>
        <fullName evidence="5">CASP-like protein</fullName>
    </recommendedName>
</protein>
<proteinExistence type="predicted"/>
<dbReference type="EMBL" id="PQIB02000012">
    <property type="protein sequence ID" value="RLM80120.1"/>
    <property type="molecule type" value="Genomic_DNA"/>
</dbReference>
<feature type="region of interest" description="Disordered" evidence="1">
    <location>
        <begin position="65"/>
        <end position="101"/>
    </location>
</feature>
<dbReference type="Proteomes" id="UP000275267">
    <property type="component" value="Unassembled WGS sequence"/>
</dbReference>
<sequence length="227" mass="24493">MAAGEAAPPLSARAEYVLRGACAAMAAAGALLLGLSAQTKTVLFVQKKAVPKDVQALWNAPPLGADRGRVGRGGVPRRPARPVPLHGPPLHGRRRRRLPASQPRDRVRLLPRQGMRVHGVRDDGGGAAGVLRGAHRRGGPAVEQALQHLHPLLRAGRRGDGLQHARRRGHGHPRGLLRARTLPPPRRLLGRRRSGVERIAGKLERALMCCSLAEAHLAWVKKKELES</sequence>
<keyword evidence="2" id="KW-0812">Transmembrane</keyword>
<keyword evidence="2" id="KW-0472">Membrane</keyword>
<keyword evidence="4" id="KW-1185">Reference proteome</keyword>
<evidence type="ECO:0008006" key="5">
    <source>
        <dbReference type="Google" id="ProtNLM"/>
    </source>
</evidence>
<accession>A0A3L6QI50</accession>
<reference evidence="4" key="1">
    <citation type="journal article" date="2019" name="Nat. Commun.">
        <title>The genome of broomcorn millet.</title>
        <authorList>
            <person name="Zou C."/>
            <person name="Miki D."/>
            <person name="Li D."/>
            <person name="Tang Q."/>
            <person name="Xiao L."/>
            <person name="Rajput S."/>
            <person name="Deng P."/>
            <person name="Jia W."/>
            <person name="Huang R."/>
            <person name="Zhang M."/>
            <person name="Sun Y."/>
            <person name="Hu J."/>
            <person name="Fu X."/>
            <person name="Schnable P.S."/>
            <person name="Li F."/>
            <person name="Zhang H."/>
            <person name="Feng B."/>
            <person name="Zhu X."/>
            <person name="Liu R."/>
            <person name="Schnable J.C."/>
            <person name="Zhu J.-K."/>
            <person name="Zhang H."/>
        </authorList>
    </citation>
    <scope>NUCLEOTIDE SEQUENCE [LARGE SCALE GENOMIC DNA]</scope>
</reference>
<feature type="transmembrane region" description="Helical" evidence="2">
    <location>
        <begin position="16"/>
        <end position="37"/>
    </location>
</feature>
<name>A0A3L6QI50_PANMI</name>
<comment type="caution">
    <text evidence="3">The sequence shown here is derived from an EMBL/GenBank/DDBJ whole genome shotgun (WGS) entry which is preliminary data.</text>
</comment>
<feature type="compositionally biased region" description="Basic residues" evidence="1">
    <location>
        <begin position="164"/>
        <end position="177"/>
    </location>
</feature>
<evidence type="ECO:0000256" key="1">
    <source>
        <dbReference type="SAM" id="MobiDB-lite"/>
    </source>
</evidence>
<evidence type="ECO:0000313" key="3">
    <source>
        <dbReference type="EMBL" id="RLM80120.1"/>
    </source>
</evidence>
<dbReference type="AlphaFoldDB" id="A0A3L6QI50"/>
<keyword evidence="2" id="KW-1133">Transmembrane helix</keyword>
<evidence type="ECO:0000313" key="4">
    <source>
        <dbReference type="Proteomes" id="UP000275267"/>
    </source>
</evidence>
<gene>
    <name evidence="3" type="ORF">C2845_PM12G04510</name>
</gene>